<protein>
    <submittedName>
        <fullName evidence="1">Uncharacterized protein</fullName>
    </submittedName>
</protein>
<sequence>MTGTATVMSIMGSGVDTDRGVMREMDIMEGGEDIIMDGLMNIEEGMDITNLLKNEDVAMEGENGIGGKEITELHLKSGEEDTGMVMGRTWAEEETVKTETATAMKAMEKEMAVEEKEVMMALQKKEDVADMVTERTPDVEEMVRIVMKAMEKEARTVMDVMVHQKSGDVVVMVTARTSDVEGMAKTEIATATRITAKEMAVEEKEITDDLRRREEAVVDMVTAMT</sequence>
<dbReference type="Proteomes" id="UP001177023">
    <property type="component" value="Unassembled WGS sequence"/>
</dbReference>
<evidence type="ECO:0000313" key="2">
    <source>
        <dbReference type="Proteomes" id="UP001177023"/>
    </source>
</evidence>
<feature type="non-terminal residue" evidence="1">
    <location>
        <position position="1"/>
    </location>
</feature>
<accession>A0AA36DHM5</accession>
<comment type="caution">
    <text evidence="1">The sequence shown here is derived from an EMBL/GenBank/DDBJ whole genome shotgun (WGS) entry which is preliminary data.</text>
</comment>
<proteinExistence type="predicted"/>
<reference evidence="1" key="1">
    <citation type="submission" date="2023-06" db="EMBL/GenBank/DDBJ databases">
        <authorList>
            <person name="Delattre M."/>
        </authorList>
    </citation>
    <scope>NUCLEOTIDE SEQUENCE</scope>
    <source>
        <strain evidence="1">AF72</strain>
    </source>
</reference>
<evidence type="ECO:0000313" key="1">
    <source>
        <dbReference type="EMBL" id="CAJ0587807.1"/>
    </source>
</evidence>
<keyword evidence="2" id="KW-1185">Reference proteome</keyword>
<organism evidence="1 2">
    <name type="scientific">Mesorhabditis spiculigera</name>
    <dbReference type="NCBI Taxonomy" id="96644"/>
    <lineage>
        <taxon>Eukaryota</taxon>
        <taxon>Metazoa</taxon>
        <taxon>Ecdysozoa</taxon>
        <taxon>Nematoda</taxon>
        <taxon>Chromadorea</taxon>
        <taxon>Rhabditida</taxon>
        <taxon>Rhabditina</taxon>
        <taxon>Rhabditomorpha</taxon>
        <taxon>Rhabditoidea</taxon>
        <taxon>Rhabditidae</taxon>
        <taxon>Mesorhabditinae</taxon>
        <taxon>Mesorhabditis</taxon>
    </lineage>
</organism>
<dbReference type="AlphaFoldDB" id="A0AA36DHM5"/>
<dbReference type="EMBL" id="CATQJA010002710">
    <property type="protein sequence ID" value="CAJ0587807.1"/>
    <property type="molecule type" value="Genomic_DNA"/>
</dbReference>
<gene>
    <name evidence="1" type="ORF">MSPICULIGERA_LOCUS25761</name>
</gene>
<name>A0AA36DHM5_9BILA</name>